<reference evidence="1 2" key="1">
    <citation type="submission" date="2018-11" db="EMBL/GenBank/DDBJ databases">
        <title>Genomic Encyclopedia of Type Strains, Phase IV (KMG-IV): sequencing the most valuable type-strain genomes for metagenomic binning, comparative biology and taxonomic classification.</title>
        <authorList>
            <person name="Goeker M."/>
        </authorList>
    </citation>
    <scope>NUCLEOTIDE SEQUENCE [LARGE SCALE GENOMIC DNA]</scope>
    <source>
        <strain evidence="1 2">DSM 5900</strain>
    </source>
</reference>
<dbReference type="EMBL" id="RJKX01000017">
    <property type="protein sequence ID" value="ROP83351.1"/>
    <property type="molecule type" value="Genomic_DNA"/>
</dbReference>
<dbReference type="NCBIfam" id="NF041278">
    <property type="entry name" value="CmcJ_NvfI_EfuI"/>
    <property type="match status" value="1"/>
</dbReference>
<dbReference type="InterPro" id="IPR044053">
    <property type="entry name" value="AsaB-like"/>
</dbReference>
<evidence type="ECO:0000313" key="2">
    <source>
        <dbReference type="Proteomes" id="UP000278222"/>
    </source>
</evidence>
<gene>
    <name evidence="1" type="ORF">EDC65_4885</name>
</gene>
<dbReference type="AlphaFoldDB" id="A0A3N1KRY9"/>
<protein>
    <recommendedName>
        <fullName evidence="3">Methyltransferase</fullName>
    </recommendedName>
</protein>
<evidence type="ECO:0000313" key="1">
    <source>
        <dbReference type="EMBL" id="ROP83351.1"/>
    </source>
</evidence>
<dbReference type="PANTHER" id="PTHR34598:SF3">
    <property type="entry name" value="OXIDOREDUCTASE AN1597"/>
    <property type="match status" value="1"/>
</dbReference>
<comment type="caution">
    <text evidence="1">The sequence shown here is derived from an EMBL/GenBank/DDBJ whole genome shotgun (WGS) entry which is preliminary data.</text>
</comment>
<dbReference type="PANTHER" id="PTHR34598">
    <property type="entry name" value="BLL6449 PROTEIN"/>
    <property type="match status" value="1"/>
</dbReference>
<dbReference type="RefSeq" id="WP_123694516.1">
    <property type="nucleotide sequence ID" value="NZ_AP019700.1"/>
</dbReference>
<name>A0A3N1KRY9_9PROT</name>
<accession>A0A3N1KRY9</accession>
<dbReference type="Proteomes" id="UP000278222">
    <property type="component" value="Unassembled WGS sequence"/>
</dbReference>
<organism evidence="1 2">
    <name type="scientific">Stella humosa</name>
    <dbReference type="NCBI Taxonomy" id="94"/>
    <lineage>
        <taxon>Bacteria</taxon>
        <taxon>Pseudomonadati</taxon>
        <taxon>Pseudomonadota</taxon>
        <taxon>Alphaproteobacteria</taxon>
        <taxon>Rhodospirillales</taxon>
        <taxon>Stellaceae</taxon>
        <taxon>Stella</taxon>
    </lineage>
</organism>
<sequence length="286" mass="31493">MTAETSIDRLTAVTAPLNYLAHGSERPVRYNYTPPPGAVPQSGTFVAEPVPVADARPIADRFTLDRQGFALLREPTAVTDFDDAEAIRRDYFPEVEAAVRAATGADRVIAFDHNVRSAPLAQAGVPVKEPVKRVHNDFTERSGPRRAEDELAAAGIDPAILAGQRFALVNLWRPIRAPVEESPLAFCDARSIAPEDFVIADLVYPDRVGEIYQFHHRPEHRWYYFPKLAPEEALLIKCYDSATDGPARFTAHSAFDDPTSPPGARPRESIEVRTLVLYGPGTAPRA</sequence>
<keyword evidence="2" id="KW-1185">Reference proteome</keyword>
<evidence type="ECO:0008006" key="3">
    <source>
        <dbReference type="Google" id="ProtNLM"/>
    </source>
</evidence>
<dbReference type="GO" id="GO:0016491">
    <property type="term" value="F:oxidoreductase activity"/>
    <property type="evidence" value="ECO:0007669"/>
    <property type="project" value="InterPro"/>
</dbReference>
<dbReference type="OrthoDB" id="5173234at2"/>
<proteinExistence type="predicted"/>